<dbReference type="AlphaFoldDB" id="A0A3P8V648"/>
<dbReference type="SMART" id="SM00099">
    <property type="entry name" value="btg1"/>
    <property type="match status" value="1"/>
</dbReference>
<evidence type="ECO:0000259" key="3">
    <source>
        <dbReference type="SMART" id="SM00099"/>
    </source>
</evidence>
<proteinExistence type="inferred from homology"/>
<feature type="compositionally biased region" description="Basic and acidic residues" evidence="2">
    <location>
        <begin position="169"/>
        <end position="187"/>
    </location>
</feature>
<dbReference type="FunCoup" id="A0A3P8V648">
    <property type="interactions" value="47"/>
</dbReference>
<dbReference type="Ensembl" id="ENSCSET00000008733.1">
    <property type="protein sequence ID" value="ENSCSEP00000008641.1"/>
    <property type="gene ID" value="ENSCSEG00000005515.1"/>
</dbReference>
<dbReference type="InParanoid" id="A0A3P8V648"/>
<feature type="domain" description="Anti-proliferative protein" evidence="3">
    <location>
        <begin position="1"/>
        <end position="108"/>
    </location>
</feature>
<dbReference type="Pfam" id="PF07742">
    <property type="entry name" value="BTG"/>
    <property type="match status" value="1"/>
</dbReference>
<dbReference type="PRINTS" id="PR00310">
    <property type="entry name" value="ANTIPRLFBTG1"/>
</dbReference>
<dbReference type="InterPro" id="IPR033332">
    <property type="entry name" value="BTG"/>
</dbReference>
<evidence type="ECO:0000313" key="4">
    <source>
        <dbReference type="Ensembl" id="ENSCSEP00000008641.1"/>
    </source>
</evidence>
<reference evidence="4" key="2">
    <citation type="submission" date="2025-08" db="UniProtKB">
        <authorList>
            <consortium name="Ensembl"/>
        </authorList>
    </citation>
    <scope>IDENTIFICATION</scope>
</reference>
<dbReference type="GeneID" id="103388524"/>
<dbReference type="GeneTree" id="ENSGT00950000182952"/>
<feature type="compositionally biased region" description="Basic and acidic residues" evidence="2">
    <location>
        <begin position="128"/>
        <end position="138"/>
    </location>
</feature>
<dbReference type="RefSeq" id="XP_008321784.1">
    <property type="nucleotide sequence ID" value="XM_008323562.3"/>
</dbReference>
<sequence>MKREVKAGVNFLKRLALARGKLDKAKAEVFAEKLQELLCNKFDDHWYPQSPNKGQAYRCIRINNGVLCDEEVLKACEESELTPADLCLPHEVTVWIDPLEVCARSGENSRPFTIATFNQDDEEEEHVEEGIKGARDDPSVDVTNLETSDYHSATSSDCGSAASSDTEEETSKDGKAASAGEQKKEDVQTDAAQSDHNPITMIPRVRKRFEKALKKAKYTRNLVPACLQYYCYPGPVWPQYKKAAPVFLTTVCAPTAHPHPPPPPPSSQQQQVLSYYILPQPSPQFILPQATLQPWGVVKG</sequence>
<dbReference type="FunFam" id="3.90.640.90:FF:000002">
    <property type="entry name" value="BTG anti-proliferation factor 4"/>
    <property type="match status" value="1"/>
</dbReference>
<evidence type="ECO:0000313" key="5">
    <source>
        <dbReference type="Proteomes" id="UP000265120"/>
    </source>
</evidence>
<dbReference type="Proteomes" id="UP000265120">
    <property type="component" value="Chromosome 13"/>
</dbReference>
<dbReference type="KEGG" id="csem:103388524"/>
<accession>A0A3P8V648</accession>
<dbReference type="STRING" id="244447.ENSCSEP00000008641"/>
<keyword evidence="5" id="KW-1185">Reference proteome</keyword>
<dbReference type="PANTHER" id="PTHR22978">
    <property type="entry name" value="B-CELL TRANSLOCATION GENE"/>
    <property type="match status" value="1"/>
</dbReference>
<reference evidence="4 5" key="1">
    <citation type="journal article" date="2014" name="Nat. Genet.">
        <title>Whole-genome sequence of a flatfish provides insights into ZW sex chromosome evolution and adaptation to a benthic lifestyle.</title>
        <authorList>
            <person name="Chen S."/>
            <person name="Zhang G."/>
            <person name="Shao C."/>
            <person name="Huang Q."/>
            <person name="Liu G."/>
            <person name="Zhang P."/>
            <person name="Song W."/>
            <person name="An N."/>
            <person name="Chalopin D."/>
            <person name="Volff J.N."/>
            <person name="Hong Y."/>
            <person name="Li Q."/>
            <person name="Sha Z."/>
            <person name="Zhou H."/>
            <person name="Xie M."/>
            <person name="Yu Q."/>
            <person name="Liu Y."/>
            <person name="Xiang H."/>
            <person name="Wang N."/>
            <person name="Wu K."/>
            <person name="Yang C."/>
            <person name="Zhou Q."/>
            <person name="Liao X."/>
            <person name="Yang L."/>
            <person name="Hu Q."/>
            <person name="Zhang J."/>
            <person name="Meng L."/>
            <person name="Jin L."/>
            <person name="Tian Y."/>
            <person name="Lian J."/>
            <person name="Yang J."/>
            <person name="Miao G."/>
            <person name="Liu S."/>
            <person name="Liang Z."/>
            <person name="Yan F."/>
            <person name="Li Y."/>
            <person name="Sun B."/>
            <person name="Zhang H."/>
            <person name="Zhang J."/>
            <person name="Zhu Y."/>
            <person name="Du M."/>
            <person name="Zhao Y."/>
            <person name="Schartl M."/>
            <person name="Tang Q."/>
            <person name="Wang J."/>
        </authorList>
    </citation>
    <scope>NUCLEOTIDE SEQUENCE</scope>
</reference>
<protein>
    <submittedName>
        <fullName evidence="4">Si:dkey-79d12.5</fullName>
    </submittedName>
</protein>
<evidence type="ECO:0000256" key="1">
    <source>
        <dbReference type="ARBA" id="ARBA00007989"/>
    </source>
</evidence>
<dbReference type="Gene3D" id="3.90.640.90">
    <property type="entry name" value="Anti-proliferative protein, N-terminal domain"/>
    <property type="match status" value="1"/>
</dbReference>
<evidence type="ECO:0000256" key="2">
    <source>
        <dbReference type="SAM" id="MobiDB-lite"/>
    </source>
</evidence>
<feature type="region of interest" description="Disordered" evidence="2">
    <location>
        <begin position="118"/>
        <end position="203"/>
    </location>
</feature>
<dbReference type="InterPro" id="IPR002087">
    <property type="entry name" value="Anti_prolifrtn"/>
</dbReference>
<dbReference type="OrthoDB" id="19928at2759"/>
<dbReference type="InterPro" id="IPR036054">
    <property type="entry name" value="BTG-like_sf"/>
</dbReference>
<reference evidence="4" key="3">
    <citation type="submission" date="2025-09" db="UniProtKB">
        <authorList>
            <consortium name="Ensembl"/>
        </authorList>
    </citation>
    <scope>IDENTIFICATION</scope>
</reference>
<comment type="similarity">
    <text evidence="1">Belongs to the BTG family.</text>
</comment>
<dbReference type="SUPFAM" id="SSF160696">
    <property type="entry name" value="BTG domain-like"/>
    <property type="match status" value="1"/>
</dbReference>
<dbReference type="GO" id="GO:0005634">
    <property type="term" value="C:nucleus"/>
    <property type="evidence" value="ECO:0007669"/>
    <property type="project" value="TreeGrafter"/>
</dbReference>
<dbReference type="GO" id="GO:0005737">
    <property type="term" value="C:cytoplasm"/>
    <property type="evidence" value="ECO:0007669"/>
    <property type="project" value="TreeGrafter"/>
</dbReference>
<feature type="compositionally biased region" description="Polar residues" evidence="2">
    <location>
        <begin position="141"/>
        <end position="158"/>
    </location>
</feature>
<name>A0A3P8V648_CYNSE</name>
<organism evidence="4 5">
    <name type="scientific">Cynoglossus semilaevis</name>
    <name type="common">Tongue sole</name>
    <dbReference type="NCBI Taxonomy" id="244447"/>
    <lineage>
        <taxon>Eukaryota</taxon>
        <taxon>Metazoa</taxon>
        <taxon>Chordata</taxon>
        <taxon>Craniata</taxon>
        <taxon>Vertebrata</taxon>
        <taxon>Euteleostomi</taxon>
        <taxon>Actinopterygii</taxon>
        <taxon>Neopterygii</taxon>
        <taxon>Teleostei</taxon>
        <taxon>Neoteleostei</taxon>
        <taxon>Acanthomorphata</taxon>
        <taxon>Carangaria</taxon>
        <taxon>Pleuronectiformes</taxon>
        <taxon>Pleuronectoidei</taxon>
        <taxon>Cynoglossidae</taxon>
        <taxon>Cynoglossinae</taxon>
        <taxon>Cynoglossus</taxon>
    </lineage>
</organism>
<dbReference type="OMA" id="HPTPVWP"/>
<dbReference type="PANTHER" id="PTHR22978:SF12">
    <property type="entry name" value="MATERNAL B9.15 PROTEIN-LIKE ISOFORM X1"/>
    <property type="match status" value="1"/>
</dbReference>
<dbReference type="RefSeq" id="XP_008321783.1">
    <property type="nucleotide sequence ID" value="XM_008323561.3"/>
</dbReference>